<sequence length="68" mass="7712">MLRLRQAFIRFETMVGALNCIKKRVGDISFLQLDEPCPANTISPGLYDLVSITTRKPEISEHTTEFKA</sequence>
<dbReference type="AlphaFoldDB" id="A0AAD6MBB6"/>
<evidence type="ECO:0000313" key="2">
    <source>
        <dbReference type="Proteomes" id="UP001164929"/>
    </source>
</evidence>
<keyword evidence="2" id="KW-1185">Reference proteome</keyword>
<protein>
    <submittedName>
        <fullName evidence="1">Uncharacterized protein</fullName>
    </submittedName>
</protein>
<organism evidence="1 2">
    <name type="scientific">Populus alba x Populus x berolinensis</name>
    <dbReference type="NCBI Taxonomy" id="444605"/>
    <lineage>
        <taxon>Eukaryota</taxon>
        <taxon>Viridiplantae</taxon>
        <taxon>Streptophyta</taxon>
        <taxon>Embryophyta</taxon>
        <taxon>Tracheophyta</taxon>
        <taxon>Spermatophyta</taxon>
        <taxon>Magnoliopsida</taxon>
        <taxon>eudicotyledons</taxon>
        <taxon>Gunneridae</taxon>
        <taxon>Pentapetalae</taxon>
        <taxon>rosids</taxon>
        <taxon>fabids</taxon>
        <taxon>Malpighiales</taxon>
        <taxon>Salicaceae</taxon>
        <taxon>Saliceae</taxon>
        <taxon>Populus</taxon>
    </lineage>
</organism>
<dbReference type="EMBL" id="JAQIZT010000010">
    <property type="protein sequence ID" value="KAJ6982330.1"/>
    <property type="molecule type" value="Genomic_DNA"/>
</dbReference>
<reference evidence="1" key="1">
    <citation type="journal article" date="2023" name="Mol. Ecol. Resour.">
        <title>Chromosome-level genome assembly of a triploid poplar Populus alba 'Berolinensis'.</title>
        <authorList>
            <person name="Chen S."/>
            <person name="Yu Y."/>
            <person name="Wang X."/>
            <person name="Wang S."/>
            <person name="Zhang T."/>
            <person name="Zhou Y."/>
            <person name="He R."/>
            <person name="Meng N."/>
            <person name="Wang Y."/>
            <person name="Liu W."/>
            <person name="Liu Z."/>
            <person name="Liu J."/>
            <person name="Guo Q."/>
            <person name="Huang H."/>
            <person name="Sederoff R.R."/>
            <person name="Wang G."/>
            <person name="Qu G."/>
            <person name="Chen S."/>
        </authorList>
    </citation>
    <scope>NUCLEOTIDE SEQUENCE</scope>
    <source>
        <strain evidence="1">SC-2020</strain>
    </source>
</reference>
<gene>
    <name evidence="1" type="ORF">NC653_025438</name>
</gene>
<accession>A0AAD6MBB6</accession>
<dbReference type="Proteomes" id="UP001164929">
    <property type="component" value="Chromosome 10"/>
</dbReference>
<name>A0AAD6MBB6_9ROSI</name>
<proteinExistence type="predicted"/>
<evidence type="ECO:0000313" key="1">
    <source>
        <dbReference type="EMBL" id="KAJ6982330.1"/>
    </source>
</evidence>
<comment type="caution">
    <text evidence="1">The sequence shown here is derived from an EMBL/GenBank/DDBJ whole genome shotgun (WGS) entry which is preliminary data.</text>
</comment>